<name>A0A8K0UXR2_9AGAR</name>
<feature type="region of interest" description="Disordered" evidence="1">
    <location>
        <begin position="578"/>
        <end position="681"/>
    </location>
</feature>
<gene>
    <name evidence="2" type="ORF">BXZ70DRAFT_420932</name>
</gene>
<feature type="compositionally biased region" description="Low complexity" evidence="1">
    <location>
        <begin position="520"/>
        <end position="531"/>
    </location>
</feature>
<evidence type="ECO:0000313" key="3">
    <source>
        <dbReference type="Proteomes" id="UP000813824"/>
    </source>
</evidence>
<comment type="caution">
    <text evidence="2">The sequence shown here is derived from an EMBL/GenBank/DDBJ whole genome shotgun (WGS) entry which is preliminary data.</text>
</comment>
<feature type="region of interest" description="Disordered" evidence="1">
    <location>
        <begin position="1"/>
        <end position="150"/>
    </location>
</feature>
<sequence length="1021" mass="110791">MARAPSSTVVASYPSNSTHAGFPMSERDHHVDGNKRDSLSAPANLRPNIVRRETDQILSYYQSEHAGQSGVPDDEEDASYARSSSRLDAASTRSYTPSNYSSDSHYDNPESPVQVKRQRSRRGGADSLVTERSAHSRRPSGGPSEGNSDRRRLAIVELDSPAPPSLLPRSGLRKDKSLDAGFSLGSGSVQSRRGNHIRELALVAPPDASPTTYTNLTPPPSAPIVPERILEATKATAHSRSASAVAYPAQRHLRHKSSRDIGIVGTTEMHAIPERVKGNSIRRRNHVEEEVEGLRPPIFQTPGKSRSPSPAAQTPDLSDSMTTSFTEPYQTTPLSVPSPRGPLLTPEIGEGKDIKQPVVGPVVVNLGSDHAMRRPIPSPHFSPASPTVIGPRGKPVSPYIFYEPGVHATAGPLPPPPKSIFDADNKPNSPPPRPPRLRTPFGTPAAQSSAIPDIQALKESLQLPKSVSEKLASRSNSQVDLTKPPEGSPRSAGEFDRNSMNQDQELRRVPSFHRREGAFPPSSSTSATDSPIVLTYEPKQVDEMENTVRVVVASVEADTDSESSKPWFNTPLRHQTSWVSIHEGRESSPQGRPDLSRQNTSSDRSFGSSPPPVPSKAKEETRLSVGSNQSFKTAITNLKRFSALPRTPSQMSMTPSFSSHQSRTPSPSLLSLPPPPKREPQPKVIARWPLALQFSDVLSKKSSSERAKGYAEKINELSQFDCGLSDWVTTTRYRGTNTNARSVAQASIHNSPRAPSSFHFTPQPRHTSHGSMASEATFPVRPDAYMATDLATREEDDISSTKSPPPLPYPSLVTSPRISNRASMLTISSQRYELPLAMASSKSSGNGFFASFGRKASMKKERSLTLNPPSPHKVLTKRLPDANRTSPARPPVQLSSPPQIPGGPRTVPTRMQRSQTISVSPTPPSAPAPVAVTSTEISRRNTHMTRRPSLFTRGASVVTGASSSSTSVGDPSFEDQVDKLADLLPHADRRVLAGYLRRSGQDILAIGQYLEDEKNGCLRRD</sequence>
<proteinExistence type="predicted"/>
<dbReference type="Proteomes" id="UP000813824">
    <property type="component" value="Unassembled WGS sequence"/>
</dbReference>
<feature type="compositionally biased region" description="Basic and acidic residues" evidence="1">
    <location>
        <begin position="504"/>
        <end position="517"/>
    </location>
</feature>
<dbReference type="OrthoDB" id="2413468at2759"/>
<accession>A0A8K0UXR2</accession>
<feature type="region of interest" description="Disordered" evidence="1">
    <location>
        <begin position="860"/>
        <end position="909"/>
    </location>
</feature>
<feature type="compositionally biased region" description="Basic and acidic residues" evidence="1">
    <location>
        <begin position="25"/>
        <end position="38"/>
    </location>
</feature>
<feature type="compositionally biased region" description="Polar residues" evidence="1">
    <location>
        <begin position="647"/>
        <end position="664"/>
    </location>
</feature>
<feature type="compositionally biased region" description="Polar residues" evidence="1">
    <location>
        <begin position="624"/>
        <end position="636"/>
    </location>
</feature>
<feature type="compositionally biased region" description="Polar residues" evidence="1">
    <location>
        <begin position="748"/>
        <end position="760"/>
    </location>
</feature>
<feature type="compositionally biased region" description="Polar residues" evidence="1">
    <location>
        <begin position="302"/>
        <end position="335"/>
    </location>
</feature>
<reference evidence="2" key="1">
    <citation type="journal article" date="2021" name="New Phytol.">
        <title>Evolutionary innovations through gain and loss of genes in the ectomycorrhizal Boletales.</title>
        <authorList>
            <person name="Wu G."/>
            <person name="Miyauchi S."/>
            <person name="Morin E."/>
            <person name="Kuo A."/>
            <person name="Drula E."/>
            <person name="Varga T."/>
            <person name="Kohler A."/>
            <person name="Feng B."/>
            <person name="Cao Y."/>
            <person name="Lipzen A."/>
            <person name="Daum C."/>
            <person name="Hundley H."/>
            <person name="Pangilinan J."/>
            <person name="Johnson J."/>
            <person name="Barry K."/>
            <person name="LaButti K."/>
            <person name="Ng V."/>
            <person name="Ahrendt S."/>
            <person name="Min B."/>
            <person name="Choi I.G."/>
            <person name="Park H."/>
            <person name="Plett J.M."/>
            <person name="Magnuson J."/>
            <person name="Spatafora J.W."/>
            <person name="Nagy L.G."/>
            <person name="Henrissat B."/>
            <person name="Grigoriev I.V."/>
            <person name="Yang Z.L."/>
            <person name="Xu J."/>
            <person name="Martin F.M."/>
        </authorList>
    </citation>
    <scope>NUCLEOTIDE SEQUENCE</scope>
    <source>
        <strain evidence="2">KKN 215</strain>
    </source>
</reference>
<feature type="compositionally biased region" description="Polar residues" evidence="1">
    <location>
        <begin position="81"/>
        <end position="103"/>
    </location>
</feature>
<evidence type="ECO:0000313" key="2">
    <source>
        <dbReference type="EMBL" id="KAH8106167.1"/>
    </source>
</evidence>
<feature type="compositionally biased region" description="Polar residues" evidence="1">
    <location>
        <begin position="596"/>
        <end position="608"/>
    </location>
</feature>
<feature type="region of interest" description="Disordered" evidence="1">
    <location>
        <begin position="295"/>
        <end position="342"/>
    </location>
</feature>
<feature type="region of interest" description="Disordered" evidence="1">
    <location>
        <begin position="748"/>
        <end position="776"/>
    </location>
</feature>
<feature type="compositionally biased region" description="Polar residues" evidence="1">
    <location>
        <begin position="1"/>
        <end position="19"/>
    </location>
</feature>
<feature type="region of interest" description="Disordered" evidence="1">
    <location>
        <begin position="410"/>
        <end position="543"/>
    </location>
</feature>
<keyword evidence="3" id="KW-1185">Reference proteome</keyword>
<feature type="region of interest" description="Disordered" evidence="1">
    <location>
        <begin position="792"/>
        <end position="815"/>
    </location>
</feature>
<dbReference type="EMBL" id="JAEVFJ010000003">
    <property type="protein sequence ID" value="KAH8106167.1"/>
    <property type="molecule type" value="Genomic_DNA"/>
</dbReference>
<dbReference type="AlphaFoldDB" id="A0A8K0UXR2"/>
<protein>
    <submittedName>
        <fullName evidence="2">Uncharacterized protein</fullName>
    </submittedName>
</protein>
<organism evidence="2 3">
    <name type="scientific">Cristinia sonorae</name>
    <dbReference type="NCBI Taxonomy" id="1940300"/>
    <lineage>
        <taxon>Eukaryota</taxon>
        <taxon>Fungi</taxon>
        <taxon>Dikarya</taxon>
        <taxon>Basidiomycota</taxon>
        <taxon>Agaricomycotina</taxon>
        <taxon>Agaricomycetes</taxon>
        <taxon>Agaricomycetidae</taxon>
        <taxon>Agaricales</taxon>
        <taxon>Pleurotineae</taxon>
        <taxon>Stephanosporaceae</taxon>
        <taxon>Cristinia</taxon>
    </lineage>
</organism>
<evidence type="ECO:0000256" key="1">
    <source>
        <dbReference type="SAM" id="MobiDB-lite"/>
    </source>
</evidence>
<feature type="compositionally biased region" description="Polar residues" evidence="1">
    <location>
        <begin position="56"/>
        <end position="66"/>
    </location>
</feature>